<dbReference type="AlphaFoldDB" id="A0A3B1CUY0"/>
<comment type="similarity">
    <text evidence="1">Belongs to the NifX/NifY family.</text>
</comment>
<keyword evidence="2" id="KW-0535">Nitrogen fixation</keyword>
<evidence type="ECO:0000256" key="2">
    <source>
        <dbReference type="ARBA" id="ARBA00023231"/>
    </source>
</evidence>
<dbReference type="CDD" id="cd00853">
    <property type="entry name" value="NifX"/>
    <property type="match status" value="1"/>
</dbReference>
<evidence type="ECO:0000256" key="1">
    <source>
        <dbReference type="ARBA" id="ARBA00010285"/>
    </source>
</evidence>
<dbReference type="PANTHER" id="PTHR33937:SF1">
    <property type="entry name" value="IRON-MOLIBDENUM COFACTOR PROCESSING PROTEIN"/>
    <property type="match status" value="1"/>
</dbReference>
<dbReference type="Pfam" id="PF02579">
    <property type="entry name" value="Nitro_FeMo-Co"/>
    <property type="match status" value="1"/>
</dbReference>
<dbReference type="EMBL" id="UOGH01000157">
    <property type="protein sequence ID" value="VAX30301.1"/>
    <property type="molecule type" value="Genomic_DNA"/>
</dbReference>
<protein>
    <submittedName>
        <fullName evidence="4">Nitrogenase FeMo-cofactor carrier protein NifX</fullName>
    </submittedName>
</protein>
<feature type="domain" description="Dinitrogenase iron-molybdenum cofactor biosynthesis" evidence="3">
    <location>
        <begin position="10"/>
        <end position="113"/>
    </location>
</feature>
<dbReference type="SUPFAM" id="SSF53146">
    <property type="entry name" value="Nitrogenase accessory factor-like"/>
    <property type="match status" value="1"/>
</dbReference>
<dbReference type="GO" id="GO:0051540">
    <property type="term" value="F:metal cluster binding"/>
    <property type="evidence" value="ECO:0007669"/>
    <property type="project" value="InterPro"/>
</dbReference>
<dbReference type="NCBIfam" id="TIGR02663">
    <property type="entry name" value="nifX"/>
    <property type="match status" value="1"/>
</dbReference>
<evidence type="ECO:0000259" key="3">
    <source>
        <dbReference type="Pfam" id="PF02579"/>
    </source>
</evidence>
<proteinExistence type="inferred from homology"/>
<organism evidence="4">
    <name type="scientific">hydrothermal vent metagenome</name>
    <dbReference type="NCBI Taxonomy" id="652676"/>
    <lineage>
        <taxon>unclassified sequences</taxon>
        <taxon>metagenomes</taxon>
        <taxon>ecological metagenomes</taxon>
    </lineage>
</organism>
<sequence length="131" mass="14619">MKIAFATTDGVNVDEHFGRAGKFAIYELTRDAYQFIEMRKFAEGRDVEIEETKGKGQIHEDKVQSKVEKLADCKIIYLTDIGGPSAARLARKGIMPVKVKEVIAIEDALKKLLEAVKTSPPPWLKKALNSD</sequence>
<evidence type="ECO:0000313" key="4">
    <source>
        <dbReference type="EMBL" id="VAX30301.1"/>
    </source>
</evidence>
<reference evidence="4" key="1">
    <citation type="submission" date="2018-06" db="EMBL/GenBank/DDBJ databases">
        <authorList>
            <person name="Zhirakovskaya E."/>
        </authorList>
    </citation>
    <scope>NUCLEOTIDE SEQUENCE</scope>
</reference>
<dbReference type="InterPro" id="IPR034169">
    <property type="entry name" value="NifX-like"/>
</dbReference>
<dbReference type="PANTHER" id="PTHR33937">
    <property type="entry name" value="IRON-MOLYBDENUM PROTEIN-RELATED-RELATED"/>
    <property type="match status" value="1"/>
</dbReference>
<dbReference type="InterPro" id="IPR003731">
    <property type="entry name" value="Di-Nase_FeMo-co_biosynth"/>
</dbReference>
<dbReference type="InterPro" id="IPR013480">
    <property type="entry name" value="NifX"/>
</dbReference>
<dbReference type="InterPro" id="IPR036105">
    <property type="entry name" value="DiNase_FeMo-co_biosyn_sf"/>
</dbReference>
<name>A0A3B1CUY0_9ZZZZ</name>
<dbReference type="InterPro" id="IPR051840">
    <property type="entry name" value="NifX/NifY_domain"/>
</dbReference>
<gene>
    <name evidence="4" type="ORF">MNBD_NITROSPIRAE02-1373</name>
</gene>
<dbReference type="Gene3D" id="3.30.420.130">
    <property type="entry name" value="Dinitrogenase iron-molybdenum cofactor biosynthesis domain"/>
    <property type="match status" value="1"/>
</dbReference>
<dbReference type="GO" id="GO:0009399">
    <property type="term" value="P:nitrogen fixation"/>
    <property type="evidence" value="ECO:0007669"/>
    <property type="project" value="InterPro"/>
</dbReference>
<accession>A0A3B1CUY0</accession>